<protein>
    <submittedName>
        <fullName evidence="1">Uncharacterized protein</fullName>
    </submittedName>
</protein>
<reference evidence="1 2" key="1">
    <citation type="journal article" date="2019" name="Sci. Rep.">
        <title>Orb-weaving spider Araneus ventricosus genome elucidates the spidroin gene catalogue.</title>
        <authorList>
            <person name="Kono N."/>
            <person name="Nakamura H."/>
            <person name="Ohtoshi R."/>
            <person name="Moran D.A.P."/>
            <person name="Shinohara A."/>
            <person name="Yoshida Y."/>
            <person name="Fujiwara M."/>
            <person name="Mori M."/>
            <person name="Tomita M."/>
            <person name="Arakawa K."/>
        </authorList>
    </citation>
    <scope>NUCLEOTIDE SEQUENCE [LARGE SCALE GENOMIC DNA]</scope>
</reference>
<dbReference type="AlphaFoldDB" id="A0A4Y2IEN6"/>
<sequence>MDGSRHLWHFISSSRYLPKKYRDIIEPVISRTAYFAVPENMLLAMLTERDAILEPLEIGELSRQGKLAQMVIVFVDSLFLLLTFELQTMLRALIDWQACNVIPPTVIIHISSHVLLKMMQDDMPMDGRDFIKFPSHTQADERIVKLVTEASRKRVGPHNRDGIIRATLKSRKQMSQFESKKHYKK</sequence>
<proteinExistence type="predicted"/>
<comment type="caution">
    <text evidence="1">The sequence shown here is derived from an EMBL/GenBank/DDBJ whole genome shotgun (WGS) entry which is preliminary data.</text>
</comment>
<dbReference type="PANTHER" id="PTHR46409:SF1">
    <property type="entry name" value="HTH PSQ-TYPE DOMAIN-CONTAINING PROTEIN"/>
    <property type="match status" value="1"/>
</dbReference>
<dbReference type="Proteomes" id="UP000499080">
    <property type="component" value="Unassembled WGS sequence"/>
</dbReference>
<keyword evidence="2" id="KW-1185">Reference proteome</keyword>
<dbReference type="EMBL" id="BGPR01002604">
    <property type="protein sequence ID" value="GBM76171.1"/>
    <property type="molecule type" value="Genomic_DNA"/>
</dbReference>
<name>A0A4Y2IEN6_ARAVE</name>
<accession>A0A4Y2IEN6</accession>
<dbReference type="PANTHER" id="PTHR46409">
    <property type="entry name" value="HTH PSQ-TYPE DOMAIN-CONTAINING PROTEIN"/>
    <property type="match status" value="1"/>
</dbReference>
<gene>
    <name evidence="1" type="ORF">AVEN_224130_1</name>
</gene>
<evidence type="ECO:0000313" key="2">
    <source>
        <dbReference type="Proteomes" id="UP000499080"/>
    </source>
</evidence>
<organism evidence="1 2">
    <name type="scientific">Araneus ventricosus</name>
    <name type="common">Orbweaver spider</name>
    <name type="synonym">Epeira ventricosa</name>
    <dbReference type="NCBI Taxonomy" id="182803"/>
    <lineage>
        <taxon>Eukaryota</taxon>
        <taxon>Metazoa</taxon>
        <taxon>Ecdysozoa</taxon>
        <taxon>Arthropoda</taxon>
        <taxon>Chelicerata</taxon>
        <taxon>Arachnida</taxon>
        <taxon>Araneae</taxon>
        <taxon>Araneomorphae</taxon>
        <taxon>Entelegynae</taxon>
        <taxon>Araneoidea</taxon>
        <taxon>Araneidae</taxon>
        <taxon>Araneus</taxon>
    </lineage>
</organism>
<dbReference type="OrthoDB" id="8038552at2759"/>
<evidence type="ECO:0000313" key="1">
    <source>
        <dbReference type="EMBL" id="GBM76171.1"/>
    </source>
</evidence>